<dbReference type="KEGG" id="mmed:Mame_01591"/>
<feature type="transmembrane region" description="Helical" evidence="6">
    <location>
        <begin position="261"/>
        <end position="283"/>
    </location>
</feature>
<dbReference type="GO" id="GO:0004673">
    <property type="term" value="F:protein histidine kinase activity"/>
    <property type="evidence" value="ECO:0007669"/>
    <property type="project" value="UniProtKB-EC"/>
</dbReference>
<dbReference type="AlphaFoldDB" id="A0A1U9YZX2"/>
<dbReference type="InterPro" id="IPR050482">
    <property type="entry name" value="Sensor_HK_TwoCompSys"/>
</dbReference>
<keyword evidence="6" id="KW-0812">Transmembrane</keyword>
<dbReference type="CDD" id="cd16917">
    <property type="entry name" value="HATPase_UhpB-NarQ-NarX-like"/>
    <property type="match status" value="1"/>
</dbReference>
<keyword evidence="9" id="KW-1185">Reference proteome</keyword>
<keyword evidence="5" id="KW-0902">Two-component regulatory system</keyword>
<feature type="transmembrane region" description="Helical" evidence="6">
    <location>
        <begin position="351"/>
        <end position="367"/>
    </location>
</feature>
<evidence type="ECO:0000313" key="8">
    <source>
        <dbReference type="EMBL" id="AQZ50940.1"/>
    </source>
</evidence>
<dbReference type="PROSITE" id="PS50109">
    <property type="entry name" value="HIS_KIN"/>
    <property type="match status" value="1"/>
</dbReference>
<dbReference type="EC" id="2.7.13.3" evidence="2"/>
<evidence type="ECO:0000313" key="9">
    <source>
        <dbReference type="Proteomes" id="UP000191135"/>
    </source>
</evidence>
<protein>
    <recommendedName>
        <fullName evidence="2">histidine kinase</fullName>
        <ecNumber evidence="2">2.7.13.3</ecNumber>
    </recommendedName>
</protein>
<dbReference type="InterPro" id="IPR003594">
    <property type="entry name" value="HATPase_dom"/>
</dbReference>
<dbReference type="EMBL" id="CP020330">
    <property type="protein sequence ID" value="AQZ50940.1"/>
    <property type="molecule type" value="Genomic_DNA"/>
</dbReference>
<evidence type="ECO:0000256" key="6">
    <source>
        <dbReference type="SAM" id="Phobius"/>
    </source>
</evidence>
<feature type="domain" description="Histidine kinase" evidence="7">
    <location>
        <begin position="496"/>
        <end position="675"/>
    </location>
</feature>
<feature type="transmembrane region" description="Helical" evidence="6">
    <location>
        <begin position="322"/>
        <end position="345"/>
    </location>
</feature>
<reference evidence="8 9" key="1">
    <citation type="submission" date="2017-03" db="EMBL/GenBank/DDBJ databases">
        <title>Foreign affairs: Plasmid Transfer between Roseobacters and Rhizobia.</title>
        <authorList>
            <person name="Bartling P."/>
            <person name="Bunk B."/>
            <person name="Overmann J."/>
            <person name="Brinkmann H."/>
            <person name="Petersen J."/>
        </authorList>
    </citation>
    <scope>NUCLEOTIDE SEQUENCE [LARGE SCALE GENOMIC DNA]</scope>
    <source>
        <strain evidence="8 9">MACL11</strain>
    </source>
</reference>
<comment type="catalytic activity">
    <reaction evidence="1">
        <text>ATP + protein L-histidine = ADP + protein N-phospho-L-histidine.</text>
        <dbReference type="EC" id="2.7.13.3"/>
    </reaction>
</comment>
<dbReference type="PANTHER" id="PTHR24421">
    <property type="entry name" value="NITRATE/NITRITE SENSOR PROTEIN NARX-RELATED"/>
    <property type="match status" value="1"/>
</dbReference>
<dbReference type="SMART" id="SM00387">
    <property type="entry name" value="HATPase_c"/>
    <property type="match status" value="1"/>
</dbReference>
<feature type="transmembrane region" description="Helical" evidence="6">
    <location>
        <begin position="106"/>
        <end position="124"/>
    </location>
</feature>
<dbReference type="STRING" id="1122214.Mame_01591"/>
<dbReference type="PANTHER" id="PTHR24421:SF10">
    <property type="entry name" value="NITRATE_NITRITE SENSOR PROTEIN NARQ"/>
    <property type="match status" value="1"/>
</dbReference>
<dbReference type="Proteomes" id="UP000191135">
    <property type="component" value="Chromosome"/>
</dbReference>
<keyword evidence="4 8" id="KW-0418">Kinase</keyword>
<feature type="transmembrane region" description="Helical" evidence="6">
    <location>
        <begin position="131"/>
        <end position="152"/>
    </location>
</feature>
<evidence type="ECO:0000256" key="2">
    <source>
        <dbReference type="ARBA" id="ARBA00012438"/>
    </source>
</evidence>
<name>A0A1U9YZX2_9HYPH</name>
<feature type="transmembrane region" description="Helical" evidence="6">
    <location>
        <begin position="226"/>
        <end position="249"/>
    </location>
</feature>
<feature type="transmembrane region" description="Helical" evidence="6">
    <location>
        <begin position="164"/>
        <end position="188"/>
    </location>
</feature>
<dbReference type="OrthoDB" id="9778496at2"/>
<keyword evidence="3 8" id="KW-0808">Transferase</keyword>
<organism evidence="8 9">
    <name type="scientific">Martelella mediterranea DSM 17316</name>
    <dbReference type="NCBI Taxonomy" id="1122214"/>
    <lineage>
        <taxon>Bacteria</taxon>
        <taxon>Pseudomonadati</taxon>
        <taxon>Pseudomonadota</taxon>
        <taxon>Alphaproteobacteria</taxon>
        <taxon>Hyphomicrobiales</taxon>
        <taxon>Aurantimonadaceae</taxon>
        <taxon>Martelella</taxon>
    </lineage>
</organism>
<keyword evidence="6" id="KW-1133">Transmembrane helix</keyword>
<evidence type="ECO:0000256" key="3">
    <source>
        <dbReference type="ARBA" id="ARBA00022679"/>
    </source>
</evidence>
<gene>
    <name evidence="8" type="primary">devS</name>
    <name evidence="8" type="ORF">Mame_01591</name>
</gene>
<dbReference type="SUPFAM" id="SSF55874">
    <property type="entry name" value="ATPase domain of HSP90 chaperone/DNA topoisomerase II/histidine kinase"/>
    <property type="match status" value="1"/>
</dbReference>
<evidence type="ECO:0000256" key="1">
    <source>
        <dbReference type="ARBA" id="ARBA00000085"/>
    </source>
</evidence>
<keyword evidence="6" id="KW-0472">Membrane</keyword>
<dbReference type="InterPro" id="IPR005467">
    <property type="entry name" value="His_kinase_dom"/>
</dbReference>
<dbReference type="GO" id="GO:0000160">
    <property type="term" value="P:phosphorelay signal transduction system"/>
    <property type="evidence" value="ECO:0007669"/>
    <property type="project" value="UniProtKB-KW"/>
</dbReference>
<dbReference type="eggNOG" id="COG4585">
    <property type="taxonomic scope" value="Bacteria"/>
</dbReference>
<dbReference type="InterPro" id="IPR036890">
    <property type="entry name" value="HATPase_C_sf"/>
</dbReference>
<evidence type="ECO:0000256" key="5">
    <source>
        <dbReference type="ARBA" id="ARBA00023012"/>
    </source>
</evidence>
<dbReference type="Gene3D" id="3.30.565.10">
    <property type="entry name" value="Histidine kinase-like ATPase, C-terminal domain"/>
    <property type="match status" value="1"/>
</dbReference>
<evidence type="ECO:0000259" key="7">
    <source>
        <dbReference type="PROSITE" id="PS50109"/>
    </source>
</evidence>
<dbReference type="Pfam" id="PF02518">
    <property type="entry name" value="HATPase_c"/>
    <property type="match status" value="1"/>
</dbReference>
<dbReference type="RefSeq" id="WP_018067231.1">
    <property type="nucleotide sequence ID" value="NZ_AQWH01000036.1"/>
</dbReference>
<accession>A0A1U9YZX2</accession>
<sequence>MTFSAEDWSAIVRIESVASDGPARMLPQGAAVATIGDMMPEPGDLIEEPDVAESYKALSRFFERQALLSRVIGRELVAITTAEPEASQVLVKPAAHRPITSLPGVFWVQLLTGLATLVIGAWVWSLRRHDAAAWLLAVAGLSIPVAAFPAAIYSSRELALPGALFHVLTAINHFGTLLFGVAMLALFLIYPRRLVSNRALWLLPIVFGGVWILDTLQVVFRGPVEAMHVSIVILMAAIMMSAVVQYFFGRRDPAARAAIRWFALSVVLCAGTFVSVIILPNLFGVRPSISQGYAFVLFGLLFVGVAVGVARHRLFELEGWAFSILSYFGAFVLLLLLDAALIVFMAMDRPGAFAVSLLVVALVYLPFRNWMARRLMPRGELDRETLFGRIVDVALAKDTVQEERWRQILSETFQPLHLSDGIAGGANEPAIEEDGLALAIPRIAGLAPVRLSYAYRGRRLFSPRDRRFAADICAMLAHAIASRDAREKGATDERMRIARDMHDNMGAQLLSALRSETSERKNTLIRETISDLRDIVNNAARGGKTLEEVLADLRIEALERLAAADIALDWRDSNKDGDTMLAPNIAYALRSILREIVSNAIRHSGASRIRLRFSTENGIALLDVSDNGNGLAPGYETNGNGLANLEARVTALNGALVIGDAKPGLIVRARFPLSESKTT</sequence>
<proteinExistence type="predicted"/>
<feature type="transmembrane region" description="Helical" evidence="6">
    <location>
        <begin position="200"/>
        <end position="220"/>
    </location>
</feature>
<feature type="transmembrane region" description="Helical" evidence="6">
    <location>
        <begin position="289"/>
        <end position="310"/>
    </location>
</feature>
<evidence type="ECO:0000256" key="4">
    <source>
        <dbReference type="ARBA" id="ARBA00022777"/>
    </source>
</evidence>